<feature type="compositionally biased region" description="Basic and acidic residues" evidence="1">
    <location>
        <begin position="47"/>
        <end position="59"/>
    </location>
</feature>
<dbReference type="OMA" id="NNSYESM"/>
<dbReference type="Proteomes" id="UP000266841">
    <property type="component" value="Unassembled WGS sequence"/>
</dbReference>
<protein>
    <submittedName>
        <fullName evidence="2">Uncharacterized protein</fullName>
    </submittedName>
</protein>
<feature type="compositionally biased region" description="Basic and acidic residues" evidence="1">
    <location>
        <begin position="1"/>
        <end position="25"/>
    </location>
</feature>
<keyword evidence="3" id="KW-1185">Reference proteome</keyword>
<evidence type="ECO:0000313" key="2">
    <source>
        <dbReference type="EMBL" id="EJK58321.1"/>
    </source>
</evidence>
<sequence>DSDGKCGDADDDRTDTNGELSERASGDTPPGKGEGVVAEGHARKRTRWDSTKATSKDDALPPPTLSNSTAEPYDSLHLFEKDYTVALRRKLSNAQKSQSQMSAPEVTQLGRKLEQLKQSASDGTSFASRLANSQEFGNPHLLKSVIENHDIDSLKSHLGNAILPFELADQLMIKEERARIAAANR</sequence>
<dbReference type="Pfam" id="PF07818">
    <property type="entry name" value="HCNGP"/>
    <property type="match status" value="1"/>
</dbReference>
<dbReference type="AlphaFoldDB" id="K0SBM2"/>
<dbReference type="GO" id="GO:0006355">
    <property type="term" value="P:regulation of DNA-templated transcription"/>
    <property type="evidence" value="ECO:0007669"/>
    <property type="project" value="InterPro"/>
</dbReference>
<dbReference type="EMBL" id="AGNL01025592">
    <property type="protein sequence ID" value="EJK58321.1"/>
    <property type="molecule type" value="Genomic_DNA"/>
</dbReference>
<feature type="region of interest" description="Disordered" evidence="1">
    <location>
        <begin position="1"/>
        <end position="73"/>
    </location>
</feature>
<evidence type="ECO:0000313" key="3">
    <source>
        <dbReference type="Proteomes" id="UP000266841"/>
    </source>
</evidence>
<dbReference type="OrthoDB" id="10640350at2759"/>
<organism evidence="2 3">
    <name type="scientific">Thalassiosira oceanica</name>
    <name type="common">Marine diatom</name>
    <dbReference type="NCBI Taxonomy" id="159749"/>
    <lineage>
        <taxon>Eukaryota</taxon>
        <taxon>Sar</taxon>
        <taxon>Stramenopiles</taxon>
        <taxon>Ochrophyta</taxon>
        <taxon>Bacillariophyta</taxon>
        <taxon>Coscinodiscophyceae</taxon>
        <taxon>Thalassiosirophycidae</taxon>
        <taxon>Thalassiosirales</taxon>
        <taxon>Thalassiosiraceae</taxon>
        <taxon>Thalassiosira</taxon>
    </lineage>
</organism>
<evidence type="ECO:0000256" key="1">
    <source>
        <dbReference type="SAM" id="MobiDB-lite"/>
    </source>
</evidence>
<comment type="caution">
    <text evidence="2">The sequence shown here is derived from an EMBL/GenBank/DDBJ whole genome shotgun (WGS) entry which is preliminary data.</text>
</comment>
<gene>
    <name evidence="2" type="ORF">THAOC_21567</name>
</gene>
<feature type="non-terminal residue" evidence="2">
    <location>
        <position position="1"/>
    </location>
</feature>
<dbReference type="eggNOG" id="ENOG502R5R9">
    <property type="taxonomic scope" value="Eukaryota"/>
</dbReference>
<reference evidence="2 3" key="1">
    <citation type="journal article" date="2012" name="Genome Biol.">
        <title>Genome and low-iron response of an oceanic diatom adapted to chronic iron limitation.</title>
        <authorList>
            <person name="Lommer M."/>
            <person name="Specht M."/>
            <person name="Roy A.S."/>
            <person name="Kraemer L."/>
            <person name="Andreson R."/>
            <person name="Gutowska M.A."/>
            <person name="Wolf J."/>
            <person name="Bergner S.V."/>
            <person name="Schilhabel M.B."/>
            <person name="Klostermeier U.C."/>
            <person name="Beiko R.G."/>
            <person name="Rosenstiel P."/>
            <person name="Hippler M."/>
            <person name="Laroche J."/>
        </authorList>
    </citation>
    <scope>NUCLEOTIDE SEQUENCE [LARGE SCALE GENOMIC DNA]</scope>
    <source>
        <strain evidence="2 3">CCMP1005</strain>
    </source>
</reference>
<name>K0SBM2_THAOC</name>
<dbReference type="InterPro" id="IPR012479">
    <property type="entry name" value="SAP30BP"/>
</dbReference>
<accession>K0SBM2</accession>
<proteinExistence type="predicted"/>